<comment type="caution">
    <text evidence="1">The sequence shown here is derived from an EMBL/GenBank/DDBJ whole genome shotgun (WGS) entry which is preliminary data.</text>
</comment>
<protein>
    <submittedName>
        <fullName evidence="1">Uncharacterized protein</fullName>
    </submittedName>
</protein>
<dbReference type="AlphaFoldDB" id="A0A125QJ49"/>
<name>A0A125QJ49_PSEFL</name>
<accession>A0A125QJ49</accession>
<dbReference type="Proteomes" id="UP000061348">
    <property type="component" value="Unassembled WGS sequence"/>
</dbReference>
<organism evidence="1 2">
    <name type="scientific">Pseudomonas fluorescens</name>
    <dbReference type="NCBI Taxonomy" id="294"/>
    <lineage>
        <taxon>Bacteria</taxon>
        <taxon>Pseudomonadati</taxon>
        <taxon>Pseudomonadota</taxon>
        <taxon>Gammaproteobacteria</taxon>
        <taxon>Pseudomonadales</taxon>
        <taxon>Pseudomonadaceae</taxon>
        <taxon>Pseudomonas</taxon>
    </lineage>
</organism>
<gene>
    <name evidence="1" type="ORF">PFLmoz3_00777</name>
</gene>
<dbReference type="EMBL" id="LCYA01000029">
    <property type="protein sequence ID" value="KWV89664.1"/>
    <property type="molecule type" value="Genomic_DNA"/>
</dbReference>
<reference evidence="1 2" key="1">
    <citation type="submission" date="2015-05" db="EMBL/GenBank/DDBJ databases">
        <title>A genomic and transcriptomic approach to investigate the blue pigment phenotype in Pseudomonas fluorescens.</title>
        <authorList>
            <person name="Andreani N.A."/>
            <person name="Cardazzo B."/>
        </authorList>
    </citation>
    <scope>NUCLEOTIDE SEQUENCE [LARGE SCALE GENOMIC DNA]</scope>
    <source>
        <strain evidence="1 2">Ps_22</strain>
    </source>
</reference>
<sequence length="199" mass="22301">MFLASKAPACKASLLRGRQRLPLAQMPSRDQLHARPGNMGDRAQCGALKAFAGGLFQGTISVDPVSPSGWMEPVLACELRLRDRIIRVLEIGFPLAKVVVGNLVRGNTDHPVHQFSTDRPQCTVSPHMGFERAWINVIKLGKPLERHFVTLRLWHVLPITDMGFSHGIKWRIGCTVAHRHADSGQLTIWFYIAIEHFRV</sequence>
<evidence type="ECO:0000313" key="1">
    <source>
        <dbReference type="EMBL" id="KWV89664.1"/>
    </source>
</evidence>
<proteinExistence type="predicted"/>
<evidence type="ECO:0000313" key="2">
    <source>
        <dbReference type="Proteomes" id="UP000061348"/>
    </source>
</evidence>